<evidence type="ECO:0000313" key="5">
    <source>
        <dbReference type="Proteomes" id="UP000560658"/>
    </source>
</evidence>
<feature type="domain" description="Protein FecR C-terminal" evidence="3">
    <location>
        <begin position="295"/>
        <end position="364"/>
    </location>
</feature>
<dbReference type="InterPro" id="IPR012373">
    <property type="entry name" value="Ferrdict_sens_TM"/>
</dbReference>
<dbReference type="Gene3D" id="3.55.50.30">
    <property type="match status" value="1"/>
</dbReference>
<evidence type="ECO:0000259" key="3">
    <source>
        <dbReference type="Pfam" id="PF16344"/>
    </source>
</evidence>
<dbReference type="GO" id="GO:0016989">
    <property type="term" value="F:sigma factor antagonist activity"/>
    <property type="evidence" value="ECO:0007669"/>
    <property type="project" value="TreeGrafter"/>
</dbReference>
<name>A0A840D0X1_9BACE</name>
<proteinExistence type="predicted"/>
<evidence type="ECO:0000256" key="1">
    <source>
        <dbReference type="SAM" id="Phobius"/>
    </source>
</evidence>
<keyword evidence="1" id="KW-1133">Transmembrane helix</keyword>
<dbReference type="AlphaFoldDB" id="A0A840D0X1"/>
<organism evidence="4 5">
    <name type="scientific">Bacteroides reticulotermitis</name>
    <dbReference type="NCBI Taxonomy" id="1133319"/>
    <lineage>
        <taxon>Bacteria</taxon>
        <taxon>Pseudomonadati</taxon>
        <taxon>Bacteroidota</taxon>
        <taxon>Bacteroidia</taxon>
        <taxon>Bacteroidales</taxon>
        <taxon>Bacteroidaceae</taxon>
        <taxon>Bacteroides</taxon>
    </lineage>
</organism>
<sequence length="365" mass="40888">MNDDQNIEDDMKLSDEPSAHEAMDCKRAFTRMRVPAPDVDDAWQKFSADTDTQPKMKKFKSKRSLFIGFVTGVAASVVIFFGIYQMFIASLLPQPVQVFNAEESGSDVLLSYSSGQSYNLSNANTAATGALLTQGVKANKDSLVYMQAKSNVQPKLLTVSTPRGKDYHIVLPDGTNVWLNADTKLVFPEHFSGARREVQLDGEAYFEVTEDKEHPFVVNNKLFATIVLGTKFNMKTYNQDDANVVLIEGRVQVESTKTGATQTILPGQKAHLTPAGQFDVQQVDTYAFVQWKEGYFYFNDAPLVEIMRELGRWYNVDIIIENSRMMYTRLHFVAERGQGIAEALQNLNAIDDVHAVIKNNTVVVK</sequence>
<dbReference type="Proteomes" id="UP000560658">
    <property type="component" value="Unassembled WGS sequence"/>
</dbReference>
<evidence type="ECO:0000259" key="2">
    <source>
        <dbReference type="Pfam" id="PF04773"/>
    </source>
</evidence>
<dbReference type="Pfam" id="PF04773">
    <property type="entry name" value="FecR"/>
    <property type="match status" value="1"/>
</dbReference>
<accession>A0A840D0X1</accession>
<dbReference type="EMBL" id="JACIER010000013">
    <property type="protein sequence ID" value="MBB4045246.1"/>
    <property type="molecule type" value="Genomic_DNA"/>
</dbReference>
<gene>
    <name evidence="4" type="ORF">GGR06_003057</name>
</gene>
<dbReference type="Pfam" id="PF16344">
    <property type="entry name" value="FecR_C"/>
    <property type="match status" value="1"/>
</dbReference>
<feature type="transmembrane region" description="Helical" evidence="1">
    <location>
        <begin position="65"/>
        <end position="87"/>
    </location>
</feature>
<dbReference type="PANTHER" id="PTHR30273">
    <property type="entry name" value="PERIPLASMIC SIGNAL SENSOR AND SIGMA FACTOR ACTIVATOR FECR-RELATED"/>
    <property type="match status" value="1"/>
</dbReference>
<dbReference type="InterPro" id="IPR006860">
    <property type="entry name" value="FecR"/>
</dbReference>
<dbReference type="Gene3D" id="2.60.120.1440">
    <property type="match status" value="1"/>
</dbReference>
<feature type="domain" description="FecR protein" evidence="2">
    <location>
        <begin position="158"/>
        <end position="252"/>
    </location>
</feature>
<keyword evidence="1" id="KW-0812">Transmembrane</keyword>
<comment type="caution">
    <text evidence="4">The sequence shown here is derived from an EMBL/GenBank/DDBJ whole genome shotgun (WGS) entry which is preliminary data.</text>
</comment>
<dbReference type="InterPro" id="IPR032508">
    <property type="entry name" value="FecR_C"/>
</dbReference>
<keyword evidence="5" id="KW-1185">Reference proteome</keyword>
<dbReference type="PANTHER" id="PTHR30273:SF2">
    <property type="entry name" value="PROTEIN FECR"/>
    <property type="match status" value="1"/>
</dbReference>
<evidence type="ECO:0000313" key="4">
    <source>
        <dbReference type="EMBL" id="MBB4045246.1"/>
    </source>
</evidence>
<protein>
    <submittedName>
        <fullName evidence="4">Ferric-dicitrate binding protein FerR (Iron transport regulator)</fullName>
    </submittedName>
</protein>
<reference evidence="4" key="1">
    <citation type="submission" date="2020-08" db="EMBL/GenBank/DDBJ databases">
        <title>Genomic Encyclopedia of Type Strains, Phase IV (KMG-IV): sequencing the most valuable type-strain genomes for metagenomic binning, comparative biology and taxonomic classification.</title>
        <authorList>
            <person name="Goeker M."/>
        </authorList>
    </citation>
    <scope>NUCLEOTIDE SEQUENCE [LARGE SCALE GENOMIC DNA]</scope>
    <source>
        <strain evidence="4">DSM 105720</strain>
    </source>
</reference>
<keyword evidence="1" id="KW-0472">Membrane</keyword>
<dbReference type="FunFam" id="2.60.120.1440:FF:000001">
    <property type="entry name" value="Putative anti-sigma factor"/>
    <property type="match status" value="1"/>
</dbReference>
<dbReference type="RefSeq" id="WP_052517162.1">
    <property type="nucleotide sequence ID" value="NZ_JACIER010000013.1"/>
</dbReference>